<accession>A0ABP9D6N0</accession>
<dbReference type="PANTHER" id="PTHR36115:SF4">
    <property type="entry name" value="MEMBRANE PROTEIN"/>
    <property type="match status" value="1"/>
</dbReference>
<dbReference type="InterPro" id="IPR010432">
    <property type="entry name" value="RDD"/>
</dbReference>
<evidence type="ECO:0000256" key="2">
    <source>
        <dbReference type="ARBA" id="ARBA00022475"/>
    </source>
</evidence>
<keyword evidence="2" id="KW-1003">Cell membrane</keyword>
<evidence type="ECO:0000256" key="5">
    <source>
        <dbReference type="ARBA" id="ARBA00023136"/>
    </source>
</evidence>
<evidence type="ECO:0000256" key="1">
    <source>
        <dbReference type="ARBA" id="ARBA00004651"/>
    </source>
</evidence>
<protein>
    <recommendedName>
        <fullName evidence="7">RDD domain-containing protein</fullName>
    </recommendedName>
</protein>
<dbReference type="PANTHER" id="PTHR36115">
    <property type="entry name" value="PROLINE-RICH ANTIGEN HOMOLOG-RELATED"/>
    <property type="match status" value="1"/>
</dbReference>
<organism evidence="8 9">
    <name type="scientific">Kitasatospora terrestris</name>
    <dbReference type="NCBI Taxonomy" id="258051"/>
    <lineage>
        <taxon>Bacteria</taxon>
        <taxon>Bacillati</taxon>
        <taxon>Actinomycetota</taxon>
        <taxon>Actinomycetes</taxon>
        <taxon>Kitasatosporales</taxon>
        <taxon>Streptomycetaceae</taxon>
        <taxon>Kitasatospora</taxon>
    </lineage>
</organism>
<dbReference type="Pfam" id="PF06271">
    <property type="entry name" value="RDD"/>
    <property type="match status" value="1"/>
</dbReference>
<keyword evidence="5" id="KW-0472">Membrane</keyword>
<sequence>MSTSDPAGFDKDPYAQQPPYAGQPQPGTPYGTPQPGPEAGAPIPGAPQLAPLADRLVARLIDAAVLLIPTLLLAVILGTSFLYYALAALVAFGYEAAMLLTQGGQTVGKKVMKLRIVDVAQGGRPADNAYLIRAAVYGLPNAVYCVGSLFTLVNVLSPLWDKPLQQALHDKAASTVVVKES</sequence>
<name>A0ABP9D6N0_9ACTN</name>
<evidence type="ECO:0000256" key="4">
    <source>
        <dbReference type="ARBA" id="ARBA00022989"/>
    </source>
</evidence>
<keyword evidence="4" id="KW-1133">Transmembrane helix</keyword>
<gene>
    <name evidence="8" type="ORF">GCM10023235_03170</name>
</gene>
<evidence type="ECO:0000313" key="8">
    <source>
        <dbReference type="EMBL" id="GAA4832237.1"/>
    </source>
</evidence>
<comment type="subcellular location">
    <subcellularLocation>
        <location evidence="1">Cell membrane</location>
        <topology evidence="1">Multi-pass membrane protein</topology>
    </subcellularLocation>
</comment>
<proteinExistence type="predicted"/>
<dbReference type="InterPro" id="IPR051791">
    <property type="entry name" value="Pra-immunoreactive"/>
</dbReference>
<evidence type="ECO:0000259" key="7">
    <source>
        <dbReference type="Pfam" id="PF06271"/>
    </source>
</evidence>
<evidence type="ECO:0000256" key="3">
    <source>
        <dbReference type="ARBA" id="ARBA00022692"/>
    </source>
</evidence>
<keyword evidence="9" id="KW-1185">Reference proteome</keyword>
<comment type="caution">
    <text evidence="8">The sequence shown here is derived from an EMBL/GenBank/DDBJ whole genome shotgun (WGS) entry which is preliminary data.</text>
</comment>
<keyword evidence="3" id="KW-0812">Transmembrane</keyword>
<dbReference type="Proteomes" id="UP001501752">
    <property type="component" value="Unassembled WGS sequence"/>
</dbReference>
<evidence type="ECO:0000256" key="6">
    <source>
        <dbReference type="SAM" id="MobiDB-lite"/>
    </source>
</evidence>
<feature type="domain" description="RDD" evidence="7">
    <location>
        <begin position="50"/>
        <end position="173"/>
    </location>
</feature>
<feature type="region of interest" description="Disordered" evidence="6">
    <location>
        <begin position="1"/>
        <end position="44"/>
    </location>
</feature>
<feature type="compositionally biased region" description="Low complexity" evidence="6">
    <location>
        <begin position="14"/>
        <end position="44"/>
    </location>
</feature>
<dbReference type="RefSeq" id="WP_345694925.1">
    <property type="nucleotide sequence ID" value="NZ_BAABIS010000001.1"/>
</dbReference>
<reference evidence="9" key="1">
    <citation type="journal article" date="2019" name="Int. J. Syst. Evol. Microbiol.">
        <title>The Global Catalogue of Microorganisms (GCM) 10K type strain sequencing project: providing services to taxonomists for standard genome sequencing and annotation.</title>
        <authorList>
            <consortium name="The Broad Institute Genomics Platform"/>
            <consortium name="The Broad Institute Genome Sequencing Center for Infectious Disease"/>
            <person name="Wu L."/>
            <person name="Ma J."/>
        </authorList>
    </citation>
    <scope>NUCLEOTIDE SEQUENCE [LARGE SCALE GENOMIC DNA]</scope>
    <source>
        <strain evidence="9">JCM 13006</strain>
    </source>
</reference>
<dbReference type="EMBL" id="BAABIS010000001">
    <property type="protein sequence ID" value="GAA4832237.1"/>
    <property type="molecule type" value="Genomic_DNA"/>
</dbReference>
<evidence type="ECO:0000313" key="9">
    <source>
        <dbReference type="Proteomes" id="UP001501752"/>
    </source>
</evidence>